<comment type="caution">
    <text evidence="2">The sequence shown here is derived from an EMBL/GenBank/DDBJ whole genome shotgun (WGS) entry which is preliminary data.</text>
</comment>
<feature type="region of interest" description="Disordered" evidence="1">
    <location>
        <begin position="50"/>
        <end position="171"/>
    </location>
</feature>
<feature type="compositionally biased region" description="Low complexity" evidence="1">
    <location>
        <begin position="149"/>
        <end position="164"/>
    </location>
</feature>
<protein>
    <submittedName>
        <fullName evidence="2">Uncharacterized protein</fullName>
    </submittedName>
</protein>
<dbReference type="AlphaFoldDB" id="A0AAV4F2R1"/>
<reference evidence="2 3" key="1">
    <citation type="journal article" date="2021" name="Elife">
        <title>Chloroplast acquisition without the gene transfer in kleptoplastic sea slugs, Plakobranchus ocellatus.</title>
        <authorList>
            <person name="Maeda T."/>
            <person name="Takahashi S."/>
            <person name="Yoshida T."/>
            <person name="Shimamura S."/>
            <person name="Takaki Y."/>
            <person name="Nagai Y."/>
            <person name="Toyoda A."/>
            <person name="Suzuki Y."/>
            <person name="Arimoto A."/>
            <person name="Ishii H."/>
            <person name="Satoh N."/>
            <person name="Nishiyama T."/>
            <person name="Hasebe M."/>
            <person name="Maruyama T."/>
            <person name="Minagawa J."/>
            <person name="Obokata J."/>
            <person name="Shigenobu S."/>
        </authorList>
    </citation>
    <scope>NUCLEOTIDE SEQUENCE [LARGE SCALE GENOMIC DNA]</scope>
</reference>
<dbReference type="EMBL" id="BMAT01000527">
    <property type="protein sequence ID" value="GFR67648.1"/>
    <property type="molecule type" value="Genomic_DNA"/>
</dbReference>
<proteinExistence type="predicted"/>
<evidence type="ECO:0000313" key="3">
    <source>
        <dbReference type="Proteomes" id="UP000762676"/>
    </source>
</evidence>
<evidence type="ECO:0000313" key="2">
    <source>
        <dbReference type="EMBL" id="GFR67648.1"/>
    </source>
</evidence>
<dbReference type="Proteomes" id="UP000762676">
    <property type="component" value="Unassembled WGS sequence"/>
</dbReference>
<feature type="compositionally biased region" description="Low complexity" evidence="1">
    <location>
        <begin position="66"/>
        <end position="80"/>
    </location>
</feature>
<keyword evidence="3" id="KW-1185">Reference proteome</keyword>
<name>A0AAV4F2R1_9GAST</name>
<organism evidence="2 3">
    <name type="scientific">Elysia marginata</name>
    <dbReference type="NCBI Taxonomy" id="1093978"/>
    <lineage>
        <taxon>Eukaryota</taxon>
        <taxon>Metazoa</taxon>
        <taxon>Spiralia</taxon>
        <taxon>Lophotrochozoa</taxon>
        <taxon>Mollusca</taxon>
        <taxon>Gastropoda</taxon>
        <taxon>Heterobranchia</taxon>
        <taxon>Euthyneura</taxon>
        <taxon>Panpulmonata</taxon>
        <taxon>Sacoglossa</taxon>
        <taxon>Placobranchoidea</taxon>
        <taxon>Plakobranchidae</taxon>
        <taxon>Elysia</taxon>
    </lineage>
</organism>
<evidence type="ECO:0000256" key="1">
    <source>
        <dbReference type="SAM" id="MobiDB-lite"/>
    </source>
</evidence>
<accession>A0AAV4F2R1</accession>
<gene>
    <name evidence="2" type="ORF">ElyMa_000255900</name>
</gene>
<sequence length="214" mass="23684">MVDPCQAAPKPQLYEYQRFLKLPSCTDLPSSHAWLIELEDVLSDFNQSIASEKKPRTIQRHKSIESPQLRSISPPSSLPITIQRAAPRGHNPQKSPQSWSPKSLFFSPFTKASKSLSPETRPYQRLPSWPMAEREQVSPSQLPVPPSPEASSAASSPRVSSSSSCETLPKDKNQSLVNLLKDLHRVALQRAPADISSHLSPEVLAILNSAYEKA</sequence>
<feature type="compositionally biased region" description="Low complexity" evidence="1">
    <location>
        <begin position="92"/>
        <end position="103"/>
    </location>
</feature>